<name>A0A502GAK8_9PROT</name>
<dbReference type="RefSeq" id="WP_140882653.1">
    <property type="nucleotide sequence ID" value="NZ_RCZP01000007.1"/>
</dbReference>
<keyword evidence="2" id="KW-1185">Reference proteome</keyword>
<protein>
    <submittedName>
        <fullName evidence="1">Uncharacterized protein</fullName>
    </submittedName>
</protein>
<reference evidence="1 2" key="1">
    <citation type="journal article" date="2019" name="Environ. Microbiol.">
        <title>Species interactions and distinct microbial communities in high Arctic permafrost affected cryosols are associated with the CH4 and CO2 gas fluxes.</title>
        <authorList>
            <person name="Altshuler I."/>
            <person name="Hamel J."/>
            <person name="Turney S."/>
            <person name="Magnuson E."/>
            <person name="Levesque R."/>
            <person name="Greer C."/>
            <person name="Whyte L.G."/>
        </authorList>
    </citation>
    <scope>NUCLEOTIDE SEQUENCE [LARGE SCALE GENOMIC DNA]</scope>
    <source>
        <strain evidence="1 2">S9.3B</strain>
    </source>
</reference>
<dbReference type="Proteomes" id="UP000317078">
    <property type="component" value="Unassembled WGS sequence"/>
</dbReference>
<evidence type="ECO:0000313" key="2">
    <source>
        <dbReference type="Proteomes" id="UP000317078"/>
    </source>
</evidence>
<proteinExistence type="predicted"/>
<sequence length="125" mass="13368">MTDRDSKRLLSAFGLESTANHPDAVLLAAIDRYIGMRDEMAAKVRARGNAEPARSGTTWRALDALEAEIGRIPAATSLGARAKLGLALDLFPRDGRVYAIPASALRDYLAAMDAEAAEGKRAADR</sequence>
<dbReference type="AlphaFoldDB" id="A0A502GAK8"/>
<organism evidence="1 2">
    <name type="scientific">Muricoccus nepalensis</name>
    <dbReference type="NCBI Taxonomy" id="1854500"/>
    <lineage>
        <taxon>Bacteria</taxon>
        <taxon>Pseudomonadati</taxon>
        <taxon>Pseudomonadota</taxon>
        <taxon>Alphaproteobacteria</taxon>
        <taxon>Acetobacterales</taxon>
        <taxon>Roseomonadaceae</taxon>
        <taxon>Muricoccus</taxon>
    </lineage>
</organism>
<evidence type="ECO:0000313" key="1">
    <source>
        <dbReference type="EMBL" id="TPG57733.1"/>
    </source>
</evidence>
<gene>
    <name evidence="1" type="ORF">EAH89_09900</name>
</gene>
<dbReference type="EMBL" id="RCZP01000007">
    <property type="protein sequence ID" value="TPG57733.1"/>
    <property type="molecule type" value="Genomic_DNA"/>
</dbReference>
<comment type="caution">
    <text evidence="1">The sequence shown here is derived from an EMBL/GenBank/DDBJ whole genome shotgun (WGS) entry which is preliminary data.</text>
</comment>
<accession>A0A502GAK8</accession>